<sequence length="125" mass="14593">MDKLAIEICVRDDGGTYFRDSLKEKRYGYRCLFEIDGIFTSLGLTSWIIILDEEHFRAKKQALKRWRETRRRSPEEAHEESSSDAKLLPSYWTEASNHAFGFDFHVGGPPRNMHPESQIHMSKST</sequence>
<dbReference type="Proteomes" id="UP000830671">
    <property type="component" value="Chromosome 8"/>
</dbReference>
<dbReference type="KEGG" id="clup:CLUP02_15337"/>
<organism evidence="2 3">
    <name type="scientific">Colletotrichum lupini</name>
    <dbReference type="NCBI Taxonomy" id="145971"/>
    <lineage>
        <taxon>Eukaryota</taxon>
        <taxon>Fungi</taxon>
        <taxon>Dikarya</taxon>
        <taxon>Ascomycota</taxon>
        <taxon>Pezizomycotina</taxon>
        <taxon>Sordariomycetes</taxon>
        <taxon>Hypocreomycetidae</taxon>
        <taxon>Glomerellales</taxon>
        <taxon>Glomerellaceae</taxon>
        <taxon>Colletotrichum</taxon>
        <taxon>Colletotrichum acutatum species complex</taxon>
    </lineage>
</organism>
<keyword evidence="3" id="KW-1185">Reference proteome</keyword>
<dbReference type="EMBL" id="CP019480">
    <property type="protein sequence ID" value="UQC89806.1"/>
    <property type="molecule type" value="Genomic_DNA"/>
</dbReference>
<reference evidence="2" key="1">
    <citation type="journal article" date="2021" name="Mol. Plant Microbe Interact.">
        <title>Complete Genome Sequence of the Plant-Pathogenic Fungus Colletotrichum lupini.</title>
        <authorList>
            <person name="Baroncelli R."/>
            <person name="Pensec F."/>
            <person name="Da Lio D."/>
            <person name="Boufleur T."/>
            <person name="Vicente I."/>
            <person name="Sarrocco S."/>
            <person name="Picot A."/>
            <person name="Baraldi E."/>
            <person name="Sukno S."/>
            <person name="Thon M."/>
            <person name="Le Floch G."/>
        </authorList>
    </citation>
    <scope>NUCLEOTIDE SEQUENCE</scope>
    <source>
        <strain evidence="2">IMI 504893</strain>
    </source>
</reference>
<feature type="region of interest" description="Disordered" evidence="1">
    <location>
        <begin position="66"/>
        <end position="85"/>
    </location>
</feature>
<evidence type="ECO:0000256" key="1">
    <source>
        <dbReference type="SAM" id="MobiDB-lite"/>
    </source>
</evidence>
<accession>A0A9Q8T5W3</accession>
<gene>
    <name evidence="2" type="ORF">CLUP02_15337</name>
</gene>
<protein>
    <submittedName>
        <fullName evidence="2">Uncharacterized protein</fullName>
    </submittedName>
</protein>
<proteinExistence type="predicted"/>
<evidence type="ECO:0000313" key="2">
    <source>
        <dbReference type="EMBL" id="UQC89806.1"/>
    </source>
</evidence>
<dbReference type="AlphaFoldDB" id="A0A9Q8T5W3"/>
<feature type="compositionally biased region" description="Basic and acidic residues" evidence="1">
    <location>
        <begin position="71"/>
        <end position="83"/>
    </location>
</feature>
<name>A0A9Q8T5W3_9PEZI</name>
<evidence type="ECO:0000313" key="3">
    <source>
        <dbReference type="Proteomes" id="UP000830671"/>
    </source>
</evidence>
<dbReference type="RefSeq" id="XP_049151407.1">
    <property type="nucleotide sequence ID" value="XM_049294261.1"/>
</dbReference>
<dbReference type="GeneID" id="73349271"/>